<organism evidence="4 5">
    <name type="scientific">Rhodococcus chondri</name>
    <dbReference type="NCBI Taxonomy" id="3065941"/>
    <lineage>
        <taxon>Bacteria</taxon>
        <taxon>Bacillati</taxon>
        <taxon>Actinomycetota</taxon>
        <taxon>Actinomycetes</taxon>
        <taxon>Mycobacteriales</taxon>
        <taxon>Nocardiaceae</taxon>
        <taxon>Rhodococcus</taxon>
    </lineage>
</organism>
<dbReference type="PANTHER" id="PTHR43156">
    <property type="entry name" value="STAGE II SPORULATION PROTEIN E-RELATED"/>
    <property type="match status" value="1"/>
</dbReference>
<dbReference type="PANTHER" id="PTHR43156:SF2">
    <property type="entry name" value="STAGE II SPORULATION PROTEIN E"/>
    <property type="match status" value="1"/>
</dbReference>
<gene>
    <name evidence="4" type="ORF">Q8814_20750</name>
</gene>
<evidence type="ECO:0000256" key="1">
    <source>
        <dbReference type="ARBA" id="ARBA00022801"/>
    </source>
</evidence>
<dbReference type="EMBL" id="JAUZMZ010000153">
    <property type="protein sequence ID" value="MEE2034515.1"/>
    <property type="molecule type" value="Genomic_DNA"/>
</dbReference>
<evidence type="ECO:0000259" key="3">
    <source>
        <dbReference type="PROSITE" id="PS50110"/>
    </source>
</evidence>
<dbReference type="SUPFAM" id="SSF52172">
    <property type="entry name" value="CheY-like"/>
    <property type="match status" value="1"/>
</dbReference>
<evidence type="ECO:0000313" key="5">
    <source>
        <dbReference type="Proteomes" id="UP001331936"/>
    </source>
</evidence>
<dbReference type="InterPro" id="IPR001932">
    <property type="entry name" value="PPM-type_phosphatase-like_dom"/>
</dbReference>
<protein>
    <submittedName>
        <fullName evidence="4">Fused response regulator/phosphatase</fullName>
    </submittedName>
</protein>
<reference evidence="4 5" key="1">
    <citation type="submission" date="2023-08" db="EMBL/GenBank/DDBJ databases">
        <authorList>
            <person name="Girao M."/>
            <person name="Carvalho M.F."/>
        </authorList>
    </citation>
    <scope>NUCLEOTIDE SEQUENCE [LARGE SCALE GENOMIC DNA]</scope>
    <source>
        <strain evidence="4 5">CC-R104</strain>
    </source>
</reference>
<dbReference type="Pfam" id="PF00072">
    <property type="entry name" value="Response_reg"/>
    <property type="match status" value="1"/>
</dbReference>
<dbReference type="InterPro" id="IPR036457">
    <property type="entry name" value="PPM-type-like_dom_sf"/>
</dbReference>
<dbReference type="SMART" id="SM00448">
    <property type="entry name" value="REC"/>
    <property type="match status" value="1"/>
</dbReference>
<keyword evidence="2" id="KW-0597">Phosphoprotein</keyword>
<keyword evidence="5" id="KW-1185">Reference proteome</keyword>
<feature type="modified residue" description="4-aspartylphosphate" evidence="2">
    <location>
        <position position="66"/>
    </location>
</feature>
<dbReference type="InterPro" id="IPR011006">
    <property type="entry name" value="CheY-like_superfamily"/>
</dbReference>
<dbReference type="Gene3D" id="3.40.50.2300">
    <property type="match status" value="1"/>
</dbReference>
<name>A0ABU7JWX1_9NOCA</name>
<dbReference type="SMART" id="SM00331">
    <property type="entry name" value="PP2C_SIG"/>
    <property type="match status" value="1"/>
</dbReference>
<dbReference type="SUPFAM" id="SSF81606">
    <property type="entry name" value="PP2C-like"/>
    <property type="match status" value="1"/>
</dbReference>
<proteinExistence type="predicted"/>
<dbReference type="CDD" id="cd00156">
    <property type="entry name" value="REC"/>
    <property type="match status" value="1"/>
</dbReference>
<dbReference type="InterPro" id="IPR052016">
    <property type="entry name" value="Bact_Sigma-Reg"/>
</dbReference>
<feature type="domain" description="Response regulatory" evidence="3">
    <location>
        <begin position="15"/>
        <end position="131"/>
    </location>
</feature>
<keyword evidence="1" id="KW-0378">Hydrolase</keyword>
<dbReference type="Proteomes" id="UP001331936">
    <property type="component" value="Unassembled WGS sequence"/>
</dbReference>
<evidence type="ECO:0000313" key="4">
    <source>
        <dbReference type="EMBL" id="MEE2034515.1"/>
    </source>
</evidence>
<accession>A0ABU7JWX1</accession>
<dbReference type="Pfam" id="PF07228">
    <property type="entry name" value="SpoIIE"/>
    <property type="match status" value="1"/>
</dbReference>
<dbReference type="InterPro" id="IPR001789">
    <property type="entry name" value="Sig_transdc_resp-reg_receiver"/>
</dbReference>
<dbReference type="PROSITE" id="PS50110">
    <property type="entry name" value="RESPONSE_REGULATORY"/>
    <property type="match status" value="1"/>
</dbReference>
<comment type="caution">
    <text evidence="4">The sequence shown here is derived from an EMBL/GenBank/DDBJ whole genome shotgun (WGS) entry which is preliminary data.</text>
</comment>
<evidence type="ECO:0000256" key="2">
    <source>
        <dbReference type="PROSITE-ProRule" id="PRU00169"/>
    </source>
</evidence>
<dbReference type="Gene3D" id="3.60.40.10">
    <property type="entry name" value="PPM-type phosphatase domain"/>
    <property type="match status" value="1"/>
</dbReference>
<sequence>MDPHPQPDEPVLHPSLLLIEDDPGDALLVEELVADSAPEMQVVWVQSLTQARDELAHRMPDCVLLDLHLPDAHGLEAVARVQEYADTVPIVVLTGLAEEQTGLAAVAVGAQDYLVKGRVEPDLFGRAVRYAIQRKQAEQAAAALQAGQLRAQENARLERGLLPSPLLHDGANFEVVARYRPGRTSTLLGGDFYDVVQTADGTVHVLIGDVSGHGPDEAALGVALRIAWRTLVLTGITGERQMRKLEEILVAERPGNRLFATVTSLAMAPDRHTVAIMRAGHPGVLLRTAETVEWIEAPGGPALGLLPGAATWPIHELELPADGALVLFTDGLFEGHTGSGPERLGEDGLLDLARRCAAMQPEPFTDSLISGAEALADHHGGLSDDVAVVHVRWSREANRTR</sequence>
<dbReference type="RefSeq" id="WP_330153883.1">
    <property type="nucleotide sequence ID" value="NZ_JAUZMZ010000153.1"/>
</dbReference>